<dbReference type="SUPFAM" id="SSF54695">
    <property type="entry name" value="POZ domain"/>
    <property type="match status" value="1"/>
</dbReference>
<dbReference type="Pfam" id="PF00651">
    <property type="entry name" value="BTB"/>
    <property type="match status" value="1"/>
</dbReference>
<keyword evidence="3" id="KW-1185">Reference proteome</keyword>
<dbReference type="InterPro" id="IPR000210">
    <property type="entry name" value="BTB/POZ_dom"/>
</dbReference>
<evidence type="ECO:0000313" key="3">
    <source>
        <dbReference type="Proteomes" id="UP001054945"/>
    </source>
</evidence>
<protein>
    <submittedName>
        <fullName evidence="2">Protein roadkill</fullName>
    </submittedName>
</protein>
<dbReference type="InterPro" id="IPR011333">
    <property type="entry name" value="SKP1/BTB/POZ_sf"/>
</dbReference>
<organism evidence="2 3">
    <name type="scientific">Caerostris extrusa</name>
    <name type="common">Bark spider</name>
    <name type="synonym">Caerostris bankana</name>
    <dbReference type="NCBI Taxonomy" id="172846"/>
    <lineage>
        <taxon>Eukaryota</taxon>
        <taxon>Metazoa</taxon>
        <taxon>Ecdysozoa</taxon>
        <taxon>Arthropoda</taxon>
        <taxon>Chelicerata</taxon>
        <taxon>Arachnida</taxon>
        <taxon>Araneae</taxon>
        <taxon>Araneomorphae</taxon>
        <taxon>Entelegynae</taxon>
        <taxon>Araneoidea</taxon>
        <taxon>Araneidae</taxon>
        <taxon>Caerostris</taxon>
    </lineage>
</organism>
<dbReference type="CDD" id="cd18186">
    <property type="entry name" value="BTB_POZ_ZBTB_KLHL-like"/>
    <property type="match status" value="1"/>
</dbReference>
<reference evidence="2 3" key="1">
    <citation type="submission" date="2021-06" db="EMBL/GenBank/DDBJ databases">
        <title>Caerostris extrusa draft genome.</title>
        <authorList>
            <person name="Kono N."/>
            <person name="Arakawa K."/>
        </authorList>
    </citation>
    <scope>NUCLEOTIDE SEQUENCE [LARGE SCALE GENOMIC DNA]</scope>
</reference>
<dbReference type="PANTHER" id="PTHR24413">
    <property type="entry name" value="SPECKLE-TYPE POZ PROTEIN"/>
    <property type="match status" value="1"/>
</dbReference>
<feature type="domain" description="BTB" evidence="1">
    <location>
        <begin position="4"/>
        <end position="65"/>
    </location>
</feature>
<evidence type="ECO:0000313" key="2">
    <source>
        <dbReference type="EMBL" id="GIY98769.1"/>
    </source>
</evidence>
<dbReference type="EMBL" id="BPLR01018335">
    <property type="protein sequence ID" value="GIY98769.1"/>
    <property type="molecule type" value="Genomic_DNA"/>
</dbReference>
<evidence type="ECO:0000259" key="1">
    <source>
        <dbReference type="Pfam" id="PF00651"/>
    </source>
</evidence>
<gene>
    <name evidence="2" type="primary">rdx_17</name>
    <name evidence="2" type="ORF">CEXT_759211</name>
</gene>
<proteinExistence type="predicted"/>
<dbReference type="Gene3D" id="3.30.710.10">
    <property type="entry name" value="Potassium Channel Kv1.1, Chain A"/>
    <property type="match status" value="1"/>
</dbReference>
<sequence>MLEKNTGIVNVADMDSEILCMLLEFVYSDTFVGKDMDTAIKLYLAADKYQILSLREDCSSFMKSNLTVRNVCKLLIFADDHLDDRFKTAVQKIMFVYSNLRLWKQNSGRLLWWKDRN</sequence>
<name>A0AAV4XVJ2_CAEEX</name>
<dbReference type="AlphaFoldDB" id="A0AAV4XVJ2"/>
<accession>A0AAV4XVJ2</accession>
<comment type="caution">
    <text evidence="2">The sequence shown here is derived from an EMBL/GenBank/DDBJ whole genome shotgun (WGS) entry which is preliminary data.</text>
</comment>
<dbReference type="Proteomes" id="UP001054945">
    <property type="component" value="Unassembled WGS sequence"/>
</dbReference>